<keyword evidence="4" id="KW-1185">Reference proteome</keyword>
<feature type="transmembrane region" description="Helical" evidence="1">
    <location>
        <begin position="248"/>
        <end position="271"/>
    </location>
</feature>
<gene>
    <name evidence="3" type="ORF">COR50_15170</name>
</gene>
<dbReference type="EMBL" id="CP023777">
    <property type="protein sequence ID" value="ATL48396.1"/>
    <property type="molecule type" value="Genomic_DNA"/>
</dbReference>
<dbReference type="GO" id="GO:0016740">
    <property type="term" value="F:transferase activity"/>
    <property type="evidence" value="ECO:0007669"/>
    <property type="project" value="UniProtKB-KW"/>
</dbReference>
<dbReference type="InterPro" id="IPR050834">
    <property type="entry name" value="Glycosyltransf_2"/>
</dbReference>
<dbReference type="PANTHER" id="PTHR43685:SF2">
    <property type="entry name" value="GLYCOSYLTRANSFERASE 2-LIKE DOMAIN-CONTAINING PROTEIN"/>
    <property type="match status" value="1"/>
</dbReference>
<dbReference type="SUPFAM" id="SSF53448">
    <property type="entry name" value="Nucleotide-diphospho-sugar transferases"/>
    <property type="match status" value="1"/>
</dbReference>
<evidence type="ECO:0000256" key="1">
    <source>
        <dbReference type="SAM" id="Phobius"/>
    </source>
</evidence>
<dbReference type="InterPro" id="IPR029044">
    <property type="entry name" value="Nucleotide-diphossugar_trans"/>
</dbReference>
<dbReference type="InterPro" id="IPR001173">
    <property type="entry name" value="Glyco_trans_2-like"/>
</dbReference>
<name>A0A291QWP9_9BACT</name>
<feature type="domain" description="Glycosyltransferase 2-like" evidence="2">
    <location>
        <begin position="10"/>
        <end position="135"/>
    </location>
</feature>
<dbReference type="Gene3D" id="3.90.550.10">
    <property type="entry name" value="Spore Coat Polysaccharide Biosynthesis Protein SpsA, Chain A"/>
    <property type="match status" value="1"/>
</dbReference>
<dbReference type="KEGG" id="cbae:COR50_15170"/>
<organism evidence="3 4">
    <name type="scientific">Chitinophaga caeni</name>
    <dbReference type="NCBI Taxonomy" id="2029983"/>
    <lineage>
        <taxon>Bacteria</taxon>
        <taxon>Pseudomonadati</taxon>
        <taxon>Bacteroidota</taxon>
        <taxon>Chitinophagia</taxon>
        <taxon>Chitinophagales</taxon>
        <taxon>Chitinophagaceae</taxon>
        <taxon>Chitinophaga</taxon>
    </lineage>
</organism>
<accession>A0A291QWP9</accession>
<dbReference type="AlphaFoldDB" id="A0A291QWP9"/>
<dbReference type="PANTHER" id="PTHR43685">
    <property type="entry name" value="GLYCOSYLTRANSFERASE"/>
    <property type="match status" value="1"/>
</dbReference>
<proteinExistence type="predicted"/>
<protein>
    <submittedName>
        <fullName evidence="3">Glycosyl transferase family 2</fullName>
    </submittedName>
</protein>
<evidence type="ECO:0000313" key="3">
    <source>
        <dbReference type="EMBL" id="ATL48396.1"/>
    </source>
</evidence>
<reference evidence="3 4" key="1">
    <citation type="submission" date="2017-10" db="EMBL/GenBank/DDBJ databases">
        <title>Paenichitinophaga pekingensis gen. nov., sp. nov., isolated from activated sludge.</title>
        <authorList>
            <person name="Jin D."/>
            <person name="Kong X."/>
            <person name="Deng Y."/>
            <person name="Bai Z."/>
        </authorList>
    </citation>
    <scope>NUCLEOTIDE SEQUENCE [LARGE SCALE GENOMIC DNA]</scope>
    <source>
        <strain evidence="3 4">13</strain>
    </source>
</reference>
<feature type="transmembrane region" description="Helical" evidence="1">
    <location>
        <begin position="291"/>
        <end position="313"/>
    </location>
</feature>
<keyword evidence="3" id="KW-0808">Transferase</keyword>
<sequence length="326" mass="36781">MIFNMHQDISVIIPIYNRPGEAAELLESLSKQTDRDFELVMVEDGSSIPCKSVCDRFADQLRISYYFKENGGPGKARNYGMAKAKGDFFVILDSDCIIPAHYIATLKNQLKEGLRFYGGPDDTLPTFTLMQKAVNYTMTAFITTGGIRGGKKKVAKYFPRSFNMGFVKEMYDRIGGFIDMYYGEDLDFSMRAIDHGYQPVLIPSLYVFHKRRTSFRSFSRQVYRMGYARIIISKLHPGSLKLPHAAPAVFFIALLACLFLSLLTINIWWMAPFACYAVMVFLDATLRNRSLTVGILAVVAAFTQHCSYGYGFVKAIITGAKFKAKS</sequence>
<keyword evidence="1" id="KW-0812">Transmembrane</keyword>
<evidence type="ECO:0000313" key="4">
    <source>
        <dbReference type="Proteomes" id="UP000220133"/>
    </source>
</evidence>
<dbReference type="Proteomes" id="UP000220133">
    <property type="component" value="Chromosome"/>
</dbReference>
<keyword evidence="1" id="KW-0472">Membrane</keyword>
<keyword evidence="1" id="KW-1133">Transmembrane helix</keyword>
<dbReference type="Pfam" id="PF00535">
    <property type="entry name" value="Glycos_transf_2"/>
    <property type="match status" value="1"/>
</dbReference>
<evidence type="ECO:0000259" key="2">
    <source>
        <dbReference type="Pfam" id="PF00535"/>
    </source>
</evidence>